<organism evidence="4 5">
    <name type="scientific">Abditibacterium utsteinense</name>
    <dbReference type="NCBI Taxonomy" id="1960156"/>
    <lineage>
        <taxon>Bacteria</taxon>
        <taxon>Pseudomonadati</taxon>
        <taxon>Abditibacteriota</taxon>
        <taxon>Abditibacteriia</taxon>
        <taxon>Abditibacteriales</taxon>
        <taxon>Abditibacteriaceae</taxon>
        <taxon>Abditibacterium</taxon>
    </lineage>
</organism>
<gene>
    <name evidence="4" type="ORF">B1R32_11618</name>
</gene>
<comment type="caution">
    <text evidence="4">The sequence shown here is derived from an EMBL/GenBank/DDBJ whole genome shotgun (WGS) entry which is preliminary data.</text>
</comment>
<dbReference type="GO" id="GO:0016491">
    <property type="term" value="F:oxidoreductase activity"/>
    <property type="evidence" value="ECO:0007669"/>
    <property type="project" value="UniProtKB-KW"/>
</dbReference>
<protein>
    <submittedName>
        <fullName evidence="4">Putative oxidoreductase</fullName>
    </submittedName>
</protein>
<evidence type="ECO:0000259" key="3">
    <source>
        <dbReference type="Pfam" id="PF00248"/>
    </source>
</evidence>
<dbReference type="SUPFAM" id="SSF51430">
    <property type="entry name" value="NAD(P)-linked oxidoreductase"/>
    <property type="match status" value="1"/>
</dbReference>
<feature type="compositionally biased region" description="Basic and acidic residues" evidence="2">
    <location>
        <begin position="242"/>
        <end position="254"/>
    </location>
</feature>
<sequence>MPVFGKNAFKSCASAQIIMKFKNLGKTGLKVSRLCLGCMTYGVPERGPHPWSLDEEASRPFIARALELGINFFDTANVYSDGTSEEIVGRALRDMATREEVVLATKVHGRMRLDANGAGLSRKAIFAEIDASLKRLGTDYVDLYQIHRFDAETPLEETLEALHDVVKSGKARYIGASSMHAWQFAKALYLADLHGWTRFVSMQNHYNLLYREEEREMMGLCASEGIGVIPWSPLARGRLTRPFESEPSTKRGETDDFGNSMYSRTEDADREVISRLETLSKARDLPMAQLALAWMLHKSVVTSPIIGASKAHHLEDAVAALSISLSEAEITNLEEAYAPHPVLGFS</sequence>
<dbReference type="PANTHER" id="PTHR43364:SF4">
    <property type="entry name" value="NAD(P)-LINKED OXIDOREDUCTASE SUPERFAMILY PROTEIN"/>
    <property type="match status" value="1"/>
</dbReference>
<dbReference type="InParanoid" id="A0A2S8SQF9"/>
<dbReference type="Proteomes" id="UP000237684">
    <property type="component" value="Unassembled WGS sequence"/>
</dbReference>
<dbReference type="CDD" id="cd19079">
    <property type="entry name" value="AKR_EcYajO-like"/>
    <property type="match status" value="1"/>
</dbReference>
<dbReference type="InterPro" id="IPR023210">
    <property type="entry name" value="NADP_OxRdtase_dom"/>
</dbReference>
<evidence type="ECO:0000256" key="1">
    <source>
        <dbReference type="ARBA" id="ARBA00023002"/>
    </source>
</evidence>
<evidence type="ECO:0000313" key="4">
    <source>
        <dbReference type="EMBL" id="PQV63041.1"/>
    </source>
</evidence>
<name>A0A2S8SQF9_9BACT</name>
<dbReference type="GO" id="GO:0005829">
    <property type="term" value="C:cytosol"/>
    <property type="evidence" value="ECO:0007669"/>
    <property type="project" value="UniProtKB-ARBA"/>
</dbReference>
<dbReference type="EMBL" id="NIGF01000016">
    <property type="protein sequence ID" value="PQV63041.1"/>
    <property type="molecule type" value="Genomic_DNA"/>
</dbReference>
<feature type="region of interest" description="Disordered" evidence="2">
    <location>
        <begin position="242"/>
        <end position="262"/>
    </location>
</feature>
<evidence type="ECO:0000256" key="2">
    <source>
        <dbReference type="SAM" id="MobiDB-lite"/>
    </source>
</evidence>
<keyword evidence="1" id="KW-0560">Oxidoreductase</keyword>
<feature type="domain" description="NADP-dependent oxidoreductase" evidence="3">
    <location>
        <begin position="33"/>
        <end position="337"/>
    </location>
</feature>
<evidence type="ECO:0000313" key="5">
    <source>
        <dbReference type="Proteomes" id="UP000237684"/>
    </source>
</evidence>
<dbReference type="Pfam" id="PF00248">
    <property type="entry name" value="Aldo_ket_red"/>
    <property type="match status" value="1"/>
</dbReference>
<dbReference type="PANTHER" id="PTHR43364">
    <property type="entry name" value="NADH-SPECIFIC METHYLGLYOXAL REDUCTASE-RELATED"/>
    <property type="match status" value="1"/>
</dbReference>
<accession>A0A2S8SQF9</accession>
<dbReference type="InterPro" id="IPR020471">
    <property type="entry name" value="AKR"/>
</dbReference>
<dbReference type="Gene3D" id="3.20.20.100">
    <property type="entry name" value="NADP-dependent oxidoreductase domain"/>
    <property type="match status" value="1"/>
</dbReference>
<dbReference type="AlphaFoldDB" id="A0A2S8SQF9"/>
<dbReference type="FunFam" id="3.20.20.100:FF:000004">
    <property type="entry name" value="Oxidoreductase, aldo/keto reductase"/>
    <property type="match status" value="1"/>
</dbReference>
<proteinExistence type="predicted"/>
<dbReference type="PRINTS" id="PR00069">
    <property type="entry name" value="ALDKETRDTASE"/>
</dbReference>
<dbReference type="InterPro" id="IPR036812">
    <property type="entry name" value="NAD(P)_OxRdtase_dom_sf"/>
</dbReference>
<keyword evidence="5" id="KW-1185">Reference proteome</keyword>
<dbReference type="InterPro" id="IPR050523">
    <property type="entry name" value="AKR_Detox_Biosynth"/>
</dbReference>
<reference evidence="4 5" key="1">
    <citation type="journal article" date="2018" name="Syst. Appl. Microbiol.">
        <title>Abditibacterium utsteinense sp. nov., the first cultivated member of candidate phylum FBP, isolated from ice-free Antarctic soil samples.</title>
        <authorList>
            <person name="Tahon G."/>
            <person name="Tytgat B."/>
            <person name="Lebbe L."/>
            <person name="Carlier A."/>
            <person name="Willems A."/>
        </authorList>
    </citation>
    <scope>NUCLEOTIDE SEQUENCE [LARGE SCALE GENOMIC DNA]</scope>
    <source>
        <strain evidence="4 5">LMG 29911</strain>
    </source>
</reference>